<protein>
    <submittedName>
        <fullName evidence="1">Uncharacterized protein</fullName>
    </submittedName>
</protein>
<gene>
    <name evidence="1" type="ORF">E2C01_020748</name>
</gene>
<accession>A0A5B7E2E0</accession>
<proteinExistence type="predicted"/>
<comment type="caution">
    <text evidence="1">The sequence shown here is derived from an EMBL/GenBank/DDBJ whole genome shotgun (WGS) entry which is preliminary data.</text>
</comment>
<dbReference type="EMBL" id="VSRR010001770">
    <property type="protein sequence ID" value="MPC27575.1"/>
    <property type="molecule type" value="Genomic_DNA"/>
</dbReference>
<evidence type="ECO:0000313" key="2">
    <source>
        <dbReference type="Proteomes" id="UP000324222"/>
    </source>
</evidence>
<evidence type="ECO:0000313" key="1">
    <source>
        <dbReference type="EMBL" id="MPC27575.1"/>
    </source>
</evidence>
<keyword evidence="2" id="KW-1185">Reference proteome</keyword>
<dbReference type="AlphaFoldDB" id="A0A5B7E2E0"/>
<organism evidence="1 2">
    <name type="scientific">Portunus trituberculatus</name>
    <name type="common">Swimming crab</name>
    <name type="synonym">Neptunus trituberculatus</name>
    <dbReference type="NCBI Taxonomy" id="210409"/>
    <lineage>
        <taxon>Eukaryota</taxon>
        <taxon>Metazoa</taxon>
        <taxon>Ecdysozoa</taxon>
        <taxon>Arthropoda</taxon>
        <taxon>Crustacea</taxon>
        <taxon>Multicrustacea</taxon>
        <taxon>Malacostraca</taxon>
        <taxon>Eumalacostraca</taxon>
        <taxon>Eucarida</taxon>
        <taxon>Decapoda</taxon>
        <taxon>Pleocyemata</taxon>
        <taxon>Brachyura</taxon>
        <taxon>Eubrachyura</taxon>
        <taxon>Portunoidea</taxon>
        <taxon>Portunidae</taxon>
        <taxon>Portuninae</taxon>
        <taxon>Portunus</taxon>
    </lineage>
</organism>
<dbReference type="Proteomes" id="UP000324222">
    <property type="component" value="Unassembled WGS sequence"/>
</dbReference>
<reference evidence="1 2" key="1">
    <citation type="submission" date="2019-05" db="EMBL/GenBank/DDBJ databases">
        <title>Another draft genome of Portunus trituberculatus and its Hox gene families provides insights of decapod evolution.</title>
        <authorList>
            <person name="Jeong J.-H."/>
            <person name="Song I."/>
            <person name="Kim S."/>
            <person name="Choi T."/>
            <person name="Kim D."/>
            <person name="Ryu S."/>
            <person name="Kim W."/>
        </authorList>
    </citation>
    <scope>NUCLEOTIDE SEQUENCE [LARGE SCALE GENOMIC DNA]</scope>
    <source>
        <tissue evidence="1">Muscle</tissue>
    </source>
</reference>
<sequence length="61" mass="6524">MPSTTTATLHLSRQGKDIEGQHTVGGVACSANPHIHQFPQRSVRFSDLTAGPSVAFLSHQL</sequence>
<name>A0A5B7E2E0_PORTR</name>